<protein>
    <recommendedName>
        <fullName evidence="12">Extracellular metalloproteinase</fullName>
        <ecNumber evidence="12">3.4.24.-</ecNumber>
    </recommendedName>
    <alternativeName>
        <fullName evidence="12">Fungalysin</fullName>
    </alternativeName>
</protein>
<evidence type="ECO:0000256" key="1">
    <source>
        <dbReference type="ARBA" id="ARBA00004613"/>
    </source>
</evidence>
<sequence>MVQISKMFSNLLAAVVLSATIVVVQAAPTVVPFERHSTHRTRRIGRNLRVETYHPSTNFKVYGSNGTAIPDSLVPQEWRDVAMNFVVDNLGVDRSQLAWRSGFTEGEQGFAYLRQSHNGIPFSNAVSNVAFSGGKLASFGSSFVDLASTRIADPNPTVSWRSVLPQIEESLDATYNNANATLEYFVKPGGDVALTHIIQLQNKESGAFYEALIDAHSGDLISVNDFVAHASYTVVPITKETILDGLETLTDPQDLEASPLGWHSLGQGLNSQDTSGNNVIAFRGQEVGAQTSRGLNFNARYDDRRNPNNRQNIEAAKTNAFYIINSLHDVTYRYGFTERAFNFQVNNFGRGGRGNDRVEISVQDARGTNNAQFATPPDGSPGICRMFVWTLTNPARDGTMENDIIIHEFAHGVTNRMTGGGTARCLQSLESGGLGEGWGDAMADWFAQNSAQTRDFALGTYVTNNPGGIRRFPYSTSAQTNPLRYSNLRQFNQVHDIGQVWANMLHNVYDALVREHGFSNQKLTNPDGSEGNIVWMRLYIDALAIQPCNPTFVQARDAWIQADQNRYNGANRCLLFRAFASRGLGLNARNFVDDTTIPADC</sequence>
<keyword evidence="9 12" id="KW-0865">Zymogen</keyword>
<dbReference type="PANTHER" id="PTHR33478:SF1">
    <property type="entry name" value="EXTRACELLULAR METALLOPROTEINASE MEP"/>
    <property type="match status" value="1"/>
</dbReference>
<dbReference type="OrthoDB" id="3227768at2759"/>
<keyword evidence="8 12" id="KW-0482">Metalloprotease</keyword>
<dbReference type="GO" id="GO:0006508">
    <property type="term" value="P:proteolysis"/>
    <property type="evidence" value="ECO:0007669"/>
    <property type="project" value="UniProtKB-KW"/>
</dbReference>
<dbReference type="Proteomes" id="UP000001861">
    <property type="component" value="Unassembled WGS sequence"/>
</dbReference>
<evidence type="ECO:0000256" key="8">
    <source>
        <dbReference type="ARBA" id="ARBA00023049"/>
    </source>
</evidence>
<feature type="active site" evidence="10">
    <location>
        <position position="408"/>
    </location>
</feature>
<evidence type="ECO:0000256" key="6">
    <source>
        <dbReference type="ARBA" id="ARBA00022801"/>
    </source>
</evidence>
<dbReference type="InterPro" id="IPR050371">
    <property type="entry name" value="Fungal_virulence_M36"/>
</dbReference>
<feature type="binding site" evidence="11">
    <location>
        <position position="411"/>
    </location>
    <ligand>
        <name>Zn(2+)</name>
        <dbReference type="ChEBI" id="CHEBI:29105"/>
        <note>catalytic</note>
    </ligand>
</feature>
<evidence type="ECO:0000256" key="4">
    <source>
        <dbReference type="ARBA" id="ARBA00022670"/>
    </source>
</evidence>
<name>A8P4Z5_COPC7</name>
<feature type="chain" id="PRO_5009366020" description="Extracellular metalloproteinase" evidence="12">
    <location>
        <begin position="27"/>
        <end position="601"/>
    </location>
</feature>
<keyword evidence="3 12" id="KW-0964">Secreted</keyword>
<evidence type="ECO:0000256" key="3">
    <source>
        <dbReference type="ARBA" id="ARBA00022525"/>
    </source>
</evidence>
<dbReference type="InterPro" id="IPR001842">
    <property type="entry name" value="Peptidase_M36"/>
</dbReference>
<keyword evidence="7 11" id="KW-0862">Zinc</keyword>
<evidence type="ECO:0000256" key="12">
    <source>
        <dbReference type="RuleBase" id="RU364017"/>
    </source>
</evidence>
<dbReference type="GO" id="GO:0005615">
    <property type="term" value="C:extracellular space"/>
    <property type="evidence" value="ECO:0007669"/>
    <property type="project" value="InterPro"/>
</dbReference>
<dbReference type="AlphaFoldDB" id="A8P4Z5"/>
<dbReference type="Gene3D" id="3.10.170.10">
    <property type="match status" value="1"/>
</dbReference>
<comment type="similarity">
    <text evidence="2 12">Belongs to the peptidase M36 family.</text>
</comment>
<evidence type="ECO:0000256" key="2">
    <source>
        <dbReference type="ARBA" id="ARBA00006006"/>
    </source>
</evidence>
<evidence type="ECO:0000313" key="14">
    <source>
        <dbReference type="Proteomes" id="UP000001861"/>
    </source>
</evidence>
<evidence type="ECO:0000313" key="13">
    <source>
        <dbReference type="EMBL" id="EAU82961.1"/>
    </source>
</evidence>
<evidence type="ECO:0000256" key="5">
    <source>
        <dbReference type="ARBA" id="ARBA00022723"/>
    </source>
</evidence>
<dbReference type="SUPFAM" id="SSF55486">
    <property type="entry name" value="Metalloproteases ('zincins'), catalytic domain"/>
    <property type="match status" value="1"/>
</dbReference>
<dbReference type="CDD" id="cd09596">
    <property type="entry name" value="M36"/>
    <property type="match status" value="1"/>
</dbReference>
<evidence type="ECO:0000256" key="10">
    <source>
        <dbReference type="PIRSR" id="PIRSR601842-1"/>
    </source>
</evidence>
<keyword evidence="5 11" id="KW-0479">Metal-binding</keyword>
<evidence type="ECO:0000256" key="11">
    <source>
        <dbReference type="PIRSR" id="PIRSR601842-2"/>
    </source>
</evidence>
<keyword evidence="12" id="KW-0732">Signal</keyword>
<feature type="binding site" evidence="11">
    <location>
        <position position="407"/>
    </location>
    <ligand>
        <name>Zn(2+)</name>
        <dbReference type="ChEBI" id="CHEBI:29105"/>
        <note>catalytic</note>
    </ligand>
</feature>
<dbReference type="PRINTS" id="PR00999">
    <property type="entry name" value="FUNGALYSIN"/>
</dbReference>
<feature type="signal peptide" evidence="12">
    <location>
        <begin position="1"/>
        <end position="26"/>
    </location>
</feature>
<dbReference type="PANTHER" id="PTHR33478">
    <property type="entry name" value="EXTRACELLULAR METALLOPROTEINASE MEP"/>
    <property type="match status" value="1"/>
</dbReference>
<dbReference type="Gene3D" id="1.10.390.10">
    <property type="entry name" value="Neutral Protease Domain 2"/>
    <property type="match status" value="1"/>
</dbReference>
<reference evidence="13 14" key="1">
    <citation type="journal article" date="2010" name="Proc. Natl. Acad. Sci. U.S.A.">
        <title>Insights into evolution of multicellular fungi from the assembled chromosomes of the mushroom Coprinopsis cinerea (Coprinus cinereus).</title>
        <authorList>
            <person name="Stajich J.E."/>
            <person name="Wilke S.K."/>
            <person name="Ahren D."/>
            <person name="Au C.H."/>
            <person name="Birren B.W."/>
            <person name="Borodovsky M."/>
            <person name="Burns C."/>
            <person name="Canback B."/>
            <person name="Casselton L.A."/>
            <person name="Cheng C.K."/>
            <person name="Deng J."/>
            <person name="Dietrich F.S."/>
            <person name="Fargo D.C."/>
            <person name="Farman M.L."/>
            <person name="Gathman A.C."/>
            <person name="Goldberg J."/>
            <person name="Guigo R."/>
            <person name="Hoegger P.J."/>
            <person name="Hooker J.B."/>
            <person name="Huggins A."/>
            <person name="James T.Y."/>
            <person name="Kamada T."/>
            <person name="Kilaru S."/>
            <person name="Kodira C."/>
            <person name="Kues U."/>
            <person name="Kupfer D."/>
            <person name="Kwan H.S."/>
            <person name="Lomsadze A."/>
            <person name="Li W."/>
            <person name="Lilly W.W."/>
            <person name="Ma L.J."/>
            <person name="Mackey A.J."/>
            <person name="Manning G."/>
            <person name="Martin F."/>
            <person name="Muraguchi H."/>
            <person name="Natvig D.O."/>
            <person name="Palmerini H."/>
            <person name="Ramesh M.A."/>
            <person name="Rehmeyer C.J."/>
            <person name="Roe B.A."/>
            <person name="Shenoy N."/>
            <person name="Stanke M."/>
            <person name="Ter-Hovhannisyan V."/>
            <person name="Tunlid A."/>
            <person name="Velagapudi R."/>
            <person name="Vision T.J."/>
            <person name="Zeng Q."/>
            <person name="Zolan M.E."/>
            <person name="Pukkila P.J."/>
        </authorList>
    </citation>
    <scope>NUCLEOTIDE SEQUENCE [LARGE SCALE GENOMIC DNA]</scope>
    <source>
        <strain evidence="14">Okayama-7 / 130 / ATCC MYA-4618 / FGSC 9003</strain>
    </source>
</reference>
<keyword evidence="6 12" id="KW-0378">Hydrolase</keyword>
<organism evidence="13 14">
    <name type="scientific">Coprinopsis cinerea (strain Okayama-7 / 130 / ATCC MYA-4618 / FGSC 9003)</name>
    <name type="common">Inky cap fungus</name>
    <name type="synonym">Hormographiella aspergillata</name>
    <dbReference type="NCBI Taxonomy" id="240176"/>
    <lineage>
        <taxon>Eukaryota</taxon>
        <taxon>Fungi</taxon>
        <taxon>Dikarya</taxon>
        <taxon>Basidiomycota</taxon>
        <taxon>Agaricomycotina</taxon>
        <taxon>Agaricomycetes</taxon>
        <taxon>Agaricomycetidae</taxon>
        <taxon>Agaricales</taxon>
        <taxon>Agaricineae</taxon>
        <taxon>Psathyrellaceae</taxon>
        <taxon>Coprinopsis</taxon>
    </lineage>
</organism>
<keyword evidence="4 12" id="KW-0645">Protease</keyword>
<comment type="caution">
    <text evidence="13">The sequence shown here is derived from an EMBL/GenBank/DDBJ whole genome shotgun (WGS) entry which is preliminary data.</text>
</comment>
<dbReference type="GeneID" id="6015441"/>
<comment type="cofactor">
    <cofactor evidence="11">
        <name>Zn(2+)</name>
        <dbReference type="ChEBI" id="CHEBI:29105"/>
    </cofactor>
    <text evidence="11">Binds 1 zinc ion per subunit.</text>
</comment>
<dbReference type="OMA" id="YIWTRAN"/>
<dbReference type="RefSeq" id="XP_001838846.1">
    <property type="nucleotide sequence ID" value="XM_001838794.1"/>
</dbReference>
<keyword evidence="14" id="KW-1185">Reference proteome</keyword>
<comment type="subcellular location">
    <subcellularLocation>
        <location evidence="1 12">Secreted</location>
    </subcellularLocation>
</comment>
<dbReference type="VEuPathDB" id="FungiDB:CC1G_09223"/>
<dbReference type="eggNOG" id="ENOG502SIXN">
    <property type="taxonomic scope" value="Eukaryota"/>
</dbReference>
<dbReference type="InParanoid" id="A8P4Z5"/>
<accession>A8P4Z5</accession>
<evidence type="ECO:0000256" key="9">
    <source>
        <dbReference type="ARBA" id="ARBA00023145"/>
    </source>
</evidence>
<gene>
    <name evidence="13" type="ORF">CC1G_09223</name>
</gene>
<dbReference type="EC" id="3.4.24.-" evidence="12"/>
<dbReference type="KEGG" id="cci:CC1G_09223"/>
<feature type="binding site" evidence="11">
    <location>
        <position position="229"/>
    </location>
    <ligand>
        <name>Zn(2+)</name>
        <dbReference type="ChEBI" id="CHEBI:29105"/>
        <note>catalytic</note>
    </ligand>
</feature>
<dbReference type="InterPro" id="IPR027268">
    <property type="entry name" value="Peptidase_M4/M1_CTD_sf"/>
</dbReference>
<dbReference type="EMBL" id="AACS02000011">
    <property type="protein sequence ID" value="EAU82961.1"/>
    <property type="molecule type" value="Genomic_DNA"/>
</dbReference>
<evidence type="ECO:0000256" key="7">
    <source>
        <dbReference type="ARBA" id="ARBA00022833"/>
    </source>
</evidence>
<dbReference type="GO" id="GO:0004222">
    <property type="term" value="F:metalloendopeptidase activity"/>
    <property type="evidence" value="ECO:0007669"/>
    <property type="project" value="InterPro"/>
</dbReference>
<feature type="binding site" evidence="11">
    <location>
        <position position="436"/>
    </location>
    <ligand>
        <name>Zn(2+)</name>
        <dbReference type="ChEBI" id="CHEBI:29105"/>
        <note>catalytic</note>
    </ligand>
</feature>
<dbReference type="GO" id="GO:0008270">
    <property type="term" value="F:zinc ion binding"/>
    <property type="evidence" value="ECO:0007669"/>
    <property type="project" value="InterPro"/>
</dbReference>
<proteinExistence type="inferred from homology"/>
<dbReference type="Pfam" id="PF02128">
    <property type="entry name" value="Peptidase_M36"/>
    <property type="match status" value="1"/>
</dbReference>